<sequence>MSFLKNWTAKPTAAAPAAQDARLLPESVPLQLTPILAALGQVLAEIEPAALDVDVARAKLADLCRDLAIEPVDPLELDPMAAGLDRGAIERLALLVLVLERRMIPESTLKRIFEGRARTAAREGLFDVARGTSLVTLDLLRQSPLRREELARRLILGLGASVAGESLAEARTALERLDYSRLMAEAERARRAAGKG</sequence>
<name>A0A4U1IWJ9_9BACT</name>
<organism evidence="1 2">
    <name type="scientific">Polyangium fumosum</name>
    <dbReference type="NCBI Taxonomy" id="889272"/>
    <lineage>
        <taxon>Bacteria</taxon>
        <taxon>Pseudomonadati</taxon>
        <taxon>Myxococcota</taxon>
        <taxon>Polyangia</taxon>
        <taxon>Polyangiales</taxon>
        <taxon>Polyangiaceae</taxon>
        <taxon>Polyangium</taxon>
    </lineage>
</organism>
<dbReference type="EMBL" id="SSMQ01000062">
    <property type="protein sequence ID" value="TKC98889.1"/>
    <property type="molecule type" value="Genomic_DNA"/>
</dbReference>
<dbReference type="OrthoDB" id="9882142at2"/>
<accession>A0A4U1IWJ9</accession>
<dbReference type="AlphaFoldDB" id="A0A4U1IWJ9"/>
<evidence type="ECO:0000313" key="2">
    <source>
        <dbReference type="Proteomes" id="UP000309215"/>
    </source>
</evidence>
<comment type="caution">
    <text evidence="1">The sequence shown here is derived from an EMBL/GenBank/DDBJ whole genome shotgun (WGS) entry which is preliminary data.</text>
</comment>
<dbReference type="Proteomes" id="UP000309215">
    <property type="component" value="Unassembled WGS sequence"/>
</dbReference>
<gene>
    <name evidence="1" type="ORF">E8A74_39530</name>
</gene>
<proteinExistence type="predicted"/>
<reference evidence="1 2" key="1">
    <citation type="submission" date="2019-04" db="EMBL/GenBank/DDBJ databases">
        <authorList>
            <person name="Li Y."/>
            <person name="Wang J."/>
        </authorList>
    </citation>
    <scope>NUCLEOTIDE SEQUENCE [LARGE SCALE GENOMIC DNA]</scope>
    <source>
        <strain evidence="1 2">DSM 14668</strain>
    </source>
</reference>
<evidence type="ECO:0000313" key="1">
    <source>
        <dbReference type="EMBL" id="TKC98889.1"/>
    </source>
</evidence>
<keyword evidence="2" id="KW-1185">Reference proteome</keyword>
<protein>
    <submittedName>
        <fullName evidence="1">Uncharacterized protein</fullName>
    </submittedName>
</protein>
<dbReference type="RefSeq" id="WP_136934297.1">
    <property type="nucleotide sequence ID" value="NZ_SSMQ01000062.1"/>
</dbReference>